<dbReference type="GO" id="GO:0008270">
    <property type="term" value="F:zinc ion binding"/>
    <property type="evidence" value="ECO:0007669"/>
    <property type="project" value="UniProtKB-KW"/>
</dbReference>
<dbReference type="PANTHER" id="PTHR46319:SF3">
    <property type="entry name" value="ZINC FINGER FYVE DOMAIN-CONTAINING PROTEIN"/>
    <property type="match status" value="1"/>
</dbReference>
<dbReference type="GO" id="GO:0016197">
    <property type="term" value="P:endosomal transport"/>
    <property type="evidence" value="ECO:0007669"/>
    <property type="project" value="TreeGrafter"/>
</dbReference>
<keyword evidence="8" id="KW-1185">Reference proteome</keyword>
<name>A0A8K1FKJ6_PYTOL</name>
<keyword evidence="1" id="KW-0479">Metal-binding</keyword>
<accession>A0A8K1FKJ6</accession>
<feature type="compositionally biased region" description="Low complexity" evidence="5">
    <location>
        <begin position="112"/>
        <end position="124"/>
    </location>
</feature>
<keyword evidence="3" id="KW-0862">Zinc</keyword>
<dbReference type="PANTHER" id="PTHR46319">
    <property type="entry name" value="ZINC FINGER FYVE DOMAIN-CONTAINING PROTEIN"/>
    <property type="match status" value="1"/>
</dbReference>
<dbReference type="InterPro" id="IPR017455">
    <property type="entry name" value="Znf_FYVE-rel"/>
</dbReference>
<reference evidence="7" key="1">
    <citation type="submission" date="2019-03" db="EMBL/GenBank/DDBJ databases">
        <title>Long read genome sequence of the mycoparasitic Pythium oligandrum ATCC 38472 isolated from sugarbeet rhizosphere.</title>
        <authorList>
            <person name="Gaulin E."/>
        </authorList>
    </citation>
    <scope>NUCLEOTIDE SEQUENCE</scope>
    <source>
        <strain evidence="7">ATCC 38472_TT</strain>
    </source>
</reference>
<organism evidence="7 8">
    <name type="scientific">Pythium oligandrum</name>
    <name type="common">Mycoparasitic fungus</name>
    <dbReference type="NCBI Taxonomy" id="41045"/>
    <lineage>
        <taxon>Eukaryota</taxon>
        <taxon>Sar</taxon>
        <taxon>Stramenopiles</taxon>
        <taxon>Oomycota</taxon>
        <taxon>Peronosporomycetes</taxon>
        <taxon>Pythiales</taxon>
        <taxon>Pythiaceae</taxon>
        <taxon>Pythium</taxon>
    </lineage>
</organism>
<dbReference type="AlphaFoldDB" id="A0A8K1FKJ6"/>
<dbReference type="OrthoDB" id="660555at2759"/>
<dbReference type="SUPFAM" id="SSF57903">
    <property type="entry name" value="FYVE/PHD zinc finger"/>
    <property type="match status" value="1"/>
</dbReference>
<dbReference type="Gene3D" id="3.30.40.10">
    <property type="entry name" value="Zinc/RING finger domain, C3HC4 (zinc finger)"/>
    <property type="match status" value="1"/>
</dbReference>
<evidence type="ECO:0000256" key="1">
    <source>
        <dbReference type="ARBA" id="ARBA00022723"/>
    </source>
</evidence>
<dbReference type="InterPro" id="IPR000306">
    <property type="entry name" value="Znf_FYVE"/>
</dbReference>
<evidence type="ECO:0000313" key="7">
    <source>
        <dbReference type="EMBL" id="TMW62897.1"/>
    </source>
</evidence>
<dbReference type="SMART" id="SM00064">
    <property type="entry name" value="FYVE"/>
    <property type="match status" value="1"/>
</dbReference>
<sequence>MAAPLLKQRSKDPLESSWRTHMKDGQWVPDVAVNECMLCRAEFTFWNRKHHCRRCGAVVCHGCSGSRTRFIYKEISPDKVAEEDCRVCDACIKVIDENLALGLSKRFGKGASSNDENQNESNQDTVEIPKPLPAEPRNNRGILTVGRYRAEIKESEGNRYIRDNDL</sequence>
<evidence type="ECO:0000259" key="6">
    <source>
        <dbReference type="PROSITE" id="PS50178"/>
    </source>
</evidence>
<dbReference type="PROSITE" id="PS50178">
    <property type="entry name" value="ZF_FYVE"/>
    <property type="match status" value="1"/>
</dbReference>
<proteinExistence type="predicted"/>
<evidence type="ECO:0000256" key="5">
    <source>
        <dbReference type="SAM" id="MobiDB-lite"/>
    </source>
</evidence>
<evidence type="ECO:0000256" key="2">
    <source>
        <dbReference type="ARBA" id="ARBA00022771"/>
    </source>
</evidence>
<protein>
    <recommendedName>
        <fullName evidence="6">FYVE-type domain-containing protein</fullName>
    </recommendedName>
</protein>
<feature type="domain" description="FYVE-type" evidence="6">
    <location>
        <begin position="30"/>
        <end position="96"/>
    </location>
</feature>
<dbReference type="InterPro" id="IPR011011">
    <property type="entry name" value="Znf_FYVE_PHD"/>
</dbReference>
<gene>
    <name evidence="7" type="ORF">Poli38472_005515</name>
</gene>
<evidence type="ECO:0000256" key="4">
    <source>
        <dbReference type="PROSITE-ProRule" id="PRU00091"/>
    </source>
</evidence>
<dbReference type="EMBL" id="SPLM01000073">
    <property type="protein sequence ID" value="TMW62897.1"/>
    <property type="molecule type" value="Genomic_DNA"/>
</dbReference>
<evidence type="ECO:0000256" key="3">
    <source>
        <dbReference type="ARBA" id="ARBA00022833"/>
    </source>
</evidence>
<dbReference type="GO" id="GO:0031901">
    <property type="term" value="C:early endosome membrane"/>
    <property type="evidence" value="ECO:0007669"/>
    <property type="project" value="TreeGrafter"/>
</dbReference>
<comment type="caution">
    <text evidence="7">The sequence shown here is derived from an EMBL/GenBank/DDBJ whole genome shotgun (WGS) entry which is preliminary data.</text>
</comment>
<dbReference type="Proteomes" id="UP000794436">
    <property type="component" value="Unassembled WGS sequence"/>
</dbReference>
<dbReference type="Pfam" id="PF01363">
    <property type="entry name" value="FYVE"/>
    <property type="match status" value="1"/>
</dbReference>
<feature type="region of interest" description="Disordered" evidence="5">
    <location>
        <begin position="109"/>
        <end position="140"/>
    </location>
</feature>
<evidence type="ECO:0000313" key="8">
    <source>
        <dbReference type="Proteomes" id="UP000794436"/>
    </source>
</evidence>
<dbReference type="InterPro" id="IPR013083">
    <property type="entry name" value="Znf_RING/FYVE/PHD"/>
</dbReference>
<keyword evidence="2 4" id="KW-0863">Zinc-finger</keyword>